<feature type="domain" description="Homeobox" evidence="10">
    <location>
        <begin position="117"/>
        <end position="177"/>
    </location>
</feature>
<feature type="region of interest" description="Disordered" evidence="9">
    <location>
        <begin position="43"/>
        <end position="95"/>
    </location>
</feature>
<dbReference type="SMART" id="SM00389">
    <property type="entry name" value="HOX"/>
    <property type="match status" value="1"/>
</dbReference>
<proteinExistence type="evidence at transcript level"/>
<gene>
    <name evidence="13" type="primary">Evx</name>
</gene>
<dbReference type="PANTHER" id="PTHR46294">
    <property type="entry name" value="SEGMENTATION PROTEIN EVEN-SKIPPED"/>
    <property type="match status" value="1"/>
</dbReference>
<dbReference type="Gene3D" id="1.10.10.60">
    <property type="entry name" value="Homeodomain-like"/>
    <property type="match status" value="1"/>
</dbReference>
<dbReference type="OrthoDB" id="6159439at2759"/>
<dbReference type="PANTHER" id="PTHR46294:SF4">
    <property type="entry name" value="SEGMENTATION PROTEIN EVEN-SKIPPED"/>
    <property type="match status" value="1"/>
</dbReference>
<dbReference type="SUPFAM" id="SSF46689">
    <property type="entry name" value="Homeodomain-like"/>
    <property type="match status" value="1"/>
</dbReference>
<feature type="region of interest" description="Disordered" evidence="9">
    <location>
        <begin position="1"/>
        <end position="31"/>
    </location>
</feature>
<feature type="compositionally biased region" description="Low complexity" evidence="9">
    <location>
        <begin position="49"/>
        <end position="62"/>
    </location>
</feature>
<dbReference type="KEGG" id="sko:100329080"/>
<evidence type="ECO:0000256" key="8">
    <source>
        <dbReference type="RuleBase" id="RU000682"/>
    </source>
</evidence>
<dbReference type="InterPro" id="IPR020479">
    <property type="entry name" value="HD_metazoa"/>
</dbReference>
<dbReference type="InterPro" id="IPR009057">
    <property type="entry name" value="Homeodomain-like_sf"/>
</dbReference>
<dbReference type="FunFam" id="1.10.10.60:FF:000256">
    <property type="entry name" value="Even-skipped homeobox 1"/>
    <property type="match status" value="1"/>
</dbReference>
<comment type="similarity">
    <text evidence="6">Belongs to the even-skipped homeobox family.</text>
</comment>
<comment type="subcellular location">
    <subcellularLocation>
        <location evidence="1 7 8">Nucleus</location>
    </subcellularLocation>
</comment>
<dbReference type="InterPro" id="IPR052002">
    <property type="entry name" value="Even-skipped_HD"/>
</dbReference>
<evidence type="ECO:0000256" key="9">
    <source>
        <dbReference type="SAM" id="MobiDB-lite"/>
    </source>
</evidence>
<feature type="compositionally biased region" description="Basic and acidic residues" evidence="9">
    <location>
        <begin position="1"/>
        <end position="17"/>
    </location>
</feature>
<evidence type="ECO:0000256" key="1">
    <source>
        <dbReference type="ARBA" id="ARBA00004123"/>
    </source>
</evidence>
<name>D2XMS1_SACKO</name>
<keyword evidence="4 7" id="KW-0371">Homeobox</keyword>
<evidence type="ECO:0000256" key="5">
    <source>
        <dbReference type="ARBA" id="ARBA00023242"/>
    </source>
</evidence>
<evidence type="ECO:0000256" key="4">
    <source>
        <dbReference type="ARBA" id="ARBA00023155"/>
    </source>
</evidence>
<dbReference type="PRINTS" id="PR00024">
    <property type="entry name" value="HOMEOBOX"/>
</dbReference>
<accession>D2XMS1</accession>
<keyword evidence="2" id="KW-0217">Developmental protein</keyword>
<dbReference type="CTD" id="100329080"/>
<dbReference type="GO" id="GO:0000978">
    <property type="term" value="F:RNA polymerase II cis-regulatory region sequence-specific DNA binding"/>
    <property type="evidence" value="ECO:0007669"/>
    <property type="project" value="TreeGrafter"/>
</dbReference>
<dbReference type="GO" id="GO:0005634">
    <property type="term" value="C:nucleus"/>
    <property type="evidence" value="ECO:0007669"/>
    <property type="project" value="UniProtKB-SubCell"/>
</dbReference>
<dbReference type="RefSeq" id="NP_001164694.1">
    <property type="nucleotide sequence ID" value="NM_001171223.1"/>
</dbReference>
<dbReference type="InterPro" id="IPR017970">
    <property type="entry name" value="Homeobox_CS"/>
</dbReference>
<evidence type="ECO:0000259" key="10">
    <source>
        <dbReference type="PROSITE" id="PS50071"/>
    </source>
</evidence>
<sequence length="341" mass="38260">MESYAEKNSAESQRKPAIESVPGHLPSQRDILSSHYPVLHHSDHPLLRTCPSPTSETTSHTSNDLDEDEHLIVDVDDDDDVGKDNDNNNIIKNSDHMTNTSTVSYFTYKGDNSLDSNQPRRYRTAFTREQLARLEKEFLRENYVSRPKRCELAASLNLPETTIKVWFQNRRMKDKRQRMALAWPHPADPSFYNFMLNASRFGYPGMPLPYYHPAMSSFPTAAPPPPPPPPPPPASMYSNYAMHLRNRADLLRSLSHPYARLGSPIDLLHRNGSSSYPRLPTSMSTPCSCPYGILCTRSHQQTSPCAPDCHVTSSPVSRDSTDTVVAASLSSTPTTSHFTST</sequence>
<dbReference type="InterPro" id="IPR001356">
    <property type="entry name" value="HD"/>
</dbReference>
<dbReference type="GO" id="GO:0000981">
    <property type="term" value="F:DNA-binding transcription factor activity, RNA polymerase II-specific"/>
    <property type="evidence" value="ECO:0007669"/>
    <property type="project" value="InterPro"/>
</dbReference>
<keyword evidence="3 7" id="KW-0238">DNA-binding</keyword>
<dbReference type="GeneID" id="100329080"/>
<protein>
    <submittedName>
        <fullName evidence="11 13">Even-skipped</fullName>
    </submittedName>
</protein>
<keyword evidence="12" id="KW-1185">Reference proteome</keyword>
<dbReference type="AlphaFoldDB" id="D2XMS1"/>
<evidence type="ECO:0000256" key="2">
    <source>
        <dbReference type="ARBA" id="ARBA00022473"/>
    </source>
</evidence>
<reference evidence="11" key="1">
    <citation type="submission" date="2009-11" db="EMBL/GenBank/DDBJ databases">
        <authorList>
            <person name="Freeman R.M.Jr."/>
            <person name="Wu M."/>
            <person name="Gerhart J."/>
        </authorList>
    </citation>
    <scope>NUCLEOTIDE SEQUENCE</scope>
</reference>
<evidence type="ECO:0000313" key="12">
    <source>
        <dbReference type="Proteomes" id="UP000694865"/>
    </source>
</evidence>
<evidence type="ECO:0000313" key="11">
    <source>
        <dbReference type="EMBL" id="ADB22408.1"/>
    </source>
</evidence>
<evidence type="ECO:0000256" key="3">
    <source>
        <dbReference type="ARBA" id="ARBA00023125"/>
    </source>
</evidence>
<reference evidence="13" key="2">
    <citation type="submission" date="2025-05" db="UniProtKB">
        <authorList>
            <consortium name="RefSeq"/>
        </authorList>
    </citation>
    <scope>IDENTIFICATION</scope>
</reference>
<dbReference type="PROSITE" id="PS50071">
    <property type="entry name" value="HOMEOBOX_2"/>
    <property type="match status" value="1"/>
</dbReference>
<evidence type="ECO:0000256" key="6">
    <source>
        <dbReference type="ARBA" id="ARBA00038449"/>
    </source>
</evidence>
<keyword evidence="5 7" id="KW-0539">Nucleus</keyword>
<dbReference type="EMBL" id="GU211191">
    <property type="protein sequence ID" value="ADB22408.1"/>
    <property type="molecule type" value="mRNA"/>
</dbReference>
<dbReference type="CDD" id="cd00086">
    <property type="entry name" value="homeodomain"/>
    <property type="match status" value="1"/>
</dbReference>
<evidence type="ECO:0000313" key="13">
    <source>
        <dbReference type="RefSeq" id="NP_001164694.1"/>
    </source>
</evidence>
<dbReference type="Pfam" id="PF00046">
    <property type="entry name" value="Homeodomain"/>
    <property type="match status" value="1"/>
</dbReference>
<feature type="DNA-binding region" description="Homeobox" evidence="7">
    <location>
        <begin position="119"/>
        <end position="178"/>
    </location>
</feature>
<organism evidence="11">
    <name type="scientific">Saccoglossus kowalevskii</name>
    <name type="common">Acorn worm</name>
    <dbReference type="NCBI Taxonomy" id="10224"/>
    <lineage>
        <taxon>Eukaryota</taxon>
        <taxon>Metazoa</taxon>
        <taxon>Hemichordata</taxon>
        <taxon>Enteropneusta</taxon>
        <taxon>Harrimaniidae</taxon>
        <taxon>Saccoglossus</taxon>
    </lineage>
</organism>
<dbReference type="PROSITE" id="PS00027">
    <property type="entry name" value="HOMEOBOX_1"/>
    <property type="match status" value="1"/>
</dbReference>
<evidence type="ECO:0000256" key="7">
    <source>
        <dbReference type="PROSITE-ProRule" id="PRU00108"/>
    </source>
</evidence>
<dbReference type="Proteomes" id="UP000694865">
    <property type="component" value="Unplaced"/>
</dbReference>
<feature type="compositionally biased region" description="Acidic residues" evidence="9">
    <location>
        <begin position="64"/>
        <end position="81"/>
    </location>
</feature>